<feature type="signal peptide" evidence="1">
    <location>
        <begin position="1"/>
        <end position="31"/>
    </location>
</feature>
<evidence type="ECO:0000259" key="2">
    <source>
        <dbReference type="Pfam" id="PF13449"/>
    </source>
</evidence>
<feature type="domain" description="Phytase-like" evidence="2">
    <location>
        <begin position="57"/>
        <end position="370"/>
    </location>
</feature>
<evidence type="ECO:0000313" key="3">
    <source>
        <dbReference type="EMBL" id="SHL78206.1"/>
    </source>
</evidence>
<dbReference type="PANTHER" id="PTHR37957">
    <property type="entry name" value="BLR7070 PROTEIN"/>
    <property type="match status" value="1"/>
</dbReference>
<dbReference type="AlphaFoldDB" id="A0A1M7DF95"/>
<dbReference type="STRING" id="178356.SAMN05216269_10199"/>
<keyword evidence="4" id="KW-1185">Reference proteome</keyword>
<evidence type="ECO:0000313" key="4">
    <source>
        <dbReference type="Proteomes" id="UP000184092"/>
    </source>
</evidence>
<keyword evidence="1" id="KW-0732">Signal</keyword>
<accession>A0A1M7DF95</accession>
<protein>
    <submittedName>
        <fullName evidence="3">Uncharacterized conserved protein</fullName>
    </submittedName>
</protein>
<dbReference type="EMBL" id="FRCL01000001">
    <property type="protein sequence ID" value="SHL78206.1"/>
    <property type="molecule type" value="Genomic_DNA"/>
</dbReference>
<sequence>MQTATHSLMRKLIFLAVFPAFLFSCSNLKQTAENKATPRLKLISSIEIPFDKTFEGTKVGGLSGIDYDAKKDLYYLICDDRSVFDDSRFYTAKINLPQGKIKSIDFQNVTYLKDEAGKNYGNWNTTPTTACDPEDMRYNPKTNSLVWSSEGARVINADKEILQNPSLNFIDLKGNFLGKAKLPKNLEIQKEEKGPRNNGTLEGISFDFKYKTIYTNIEEPLFEDGDQANTSKGGLIRLYQFNTKTKKNTAQFGYQLEPIALEPNPKGAFAVNGVSAIQYFGKNQLLVVERSYSTGTQACTVKVFLCDLKKATNVKNYASLKNENFELASKKLILNMDDLGIFIDNIEGLTFGPNLANGNPSIIFVSDNNFSDKQKTQILVFELMKY</sequence>
<feature type="chain" id="PRO_5009924974" evidence="1">
    <location>
        <begin position="32"/>
        <end position="386"/>
    </location>
</feature>
<dbReference type="Proteomes" id="UP000184092">
    <property type="component" value="Unassembled WGS sequence"/>
</dbReference>
<organism evidence="3 4">
    <name type="scientific">Flavobacterium xinjiangense</name>
    <dbReference type="NCBI Taxonomy" id="178356"/>
    <lineage>
        <taxon>Bacteria</taxon>
        <taxon>Pseudomonadati</taxon>
        <taxon>Bacteroidota</taxon>
        <taxon>Flavobacteriia</taxon>
        <taxon>Flavobacteriales</taxon>
        <taxon>Flavobacteriaceae</taxon>
        <taxon>Flavobacterium</taxon>
    </lineage>
</organism>
<evidence type="ECO:0000256" key="1">
    <source>
        <dbReference type="SAM" id="SignalP"/>
    </source>
</evidence>
<name>A0A1M7DF95_9FLAO</name>
<dbReference type="InterPro" id="IPR027372">
    <property type="entry name" value="Phytase-like_dom"/>
</dbReference>
<proteinExistence type="predicted"/>
<gene>
    <name evidence="3" type="ORF">SAMN05216269_10199</name>
</gene>
<reference evidence="4" key="1">
    <citation type="submission" date="2016-11" db="EMBL/GenBank/DDBJ databases">
        <authorList>
            <person name="Varghese N."/>
            <person name="Submissions S."/>
        </authorList>
    </citation>
    <scope>NUCLEOTIDE SEQUENCE [LARGE SCALE GENOMIC DNA]</scope>
    <source>
        <strain evidence="4">CGMCC 1.2749</strain>
    </source>
</reference>
<dbReference type="Pfam" id="PF13449">
    <property type="entry name" value="Phytase-like"/>
    <property type="match status" value="1"/>
</dbReference>
<dbReference type="PANTHER" id="PTHR37957:SF1">
    <property type="entry name" value="PHYTASE-LIKE DOMAIN-CONTAINING PROTEIN"/>
    <property type="match status" value="1"/>
</dbReference>